<dbReference type="GeneID" id="87842296"/>
<dbReference type="AlphaFoldDB" id="A0AAE0LPV2"/>
<sequence>MSATKLPHEPLAHFLQRLPPASAPYTTPRHLLPRWYWIANPHATDSPQAADSTGGDVAAFASAGAALLAEFRQAAALQSNVGRVDGFREVLAREIGVLAKRYGVAVGKWMLFPRESEVNEVWRAVCEGVDAGRLGVGAKVSTSGLEGDPARLICVYTRDFTDVADVRRVLDALVALGLVRADMPQGIMYKCDAYTHLGIYEGNEYGLRASMYGSREMLAGGWGGGLGK</sequence>
<evidence type="ECO:0000256" key="1">
    <source>
        <dbReference type="ARBA" id="ARBA00010568"/>
    </source>
</evidence>
<organism evidence="2 3">
    <name type="scientific">Chaetomium fimeti</name>
    <dbReference type="NCBI Taxonomy" id="1854472"/>
    <lineage>
        <taxon>Eukaryota</taxon>
        <taxon>Fungi</taxon>
        <taxon>Dikarya</taxon>
        <taxon>Ascomycota</taxon>
        <taxon>Pezizomycotina</taxon>
        <taxon>Sordariomycetes</taxon>
        <taxon>Sordariomycetidae</taxon>
        <taxon>Sordariales</taxon>
        <taxon>Chaetomiaceae</taxon>
        <taxon>Chaetomium</taxon>
    </lineage>
</organism>
<evidence type="ECO:0000313" key="2">
    <source>
        <dbReference type="EMBL" id="KAK3293027.1"/>
    </source>
</evidence>
<comment type="caution">
    <text evidence="2">The sequence shown here is derived from an EMBL/GenBank/DDBJ whole genome shotgun (WGS) entry which is preliminary data.</text>
</comment>
<dbReference type="Gene3D" id="3.30.760.10">
    <property type="entry name" value="RNA Cap, Translation Initiation Factor Eif4e"/>
    <property type="match status" value="1"/>
</dbReference>
<dbReference type="PANTHER" id="PTHR31977">
    <property type="entry name" value="UPF0696 PROTEIN C11ORF68"/>
    <property type="match status" value="1"/>
</dbReference>
<gene>
    <name evidence="2" type="ORF">B0H64DRAFT_418904</name>
</gene>
<keyword evidence="3" id="KW-1185">Reference proteome</keyword>
<protein>
    <recommendedName>
        <fullName evidence="4">DUF1917-domain-containing protein</fullName>
    </recommendedName>
</protein>
<accession>A0AAE0LPV2</accession>
<proteinExistence type="inferred from homology"/>
<dbReference type="InterPro" id="IPR015034">
    <property type="entry name" value="Bles03"/>
</dbReference>
<comment type="similarity">
    <text evidence="1">Belongs to the UPF0696 family.</text>
</comment>
<reference evidence="2" key="1">
    <citation type="journal article" date="2023" name="Mol. Phylogenet. Evol.">
        <title>Genome-scale phylogeny and comparative genomics of the fungal order Sordariales.</title>
        <authorList>
            <person name="Hensen N."/>
            <person name="Bonometti L."/>
            <person name="Westerberg I."/>
            <person name="Brannstrom I.O."/>
            <person name="Guillou S."/>
            <person name="Cros-Aarteil S."/>
            <person name="Calhoun S."/>
            <person name="Haridas S."/>
            <person name="Kuo A."/>
            <person name="Mondo S."/>
            <person name="Pangilinan J."/>
            <person name="Riley R."/>
            <person name="LaButti K."/>
            <person name="Andreopoulos B."/>
            <person name="Lipzen A."/>
            <person name="Chen C."/>
            <person name="Yan M."/>
            <person name="Daum C."/>
            <person name="Ng V."/>
            <person name="Clum A."/>
            <person name="Steindorff A."/>
            <person name="Ohm R.A."/>
            <person name="Martin F."/>
            <person name="Silar P."/>
            <person name="Natvig D.O."/>
            <person name="Lalanne C."/>
            <person name="Gautier V."/>
            <person name="Ament-Velasquez S.L."/>
            <person name="Kruys A."/>
            <person name="Hutchinson M.I."/>
            <person name="Powell A.J."/>
            <person name="Barry K."/>
            <person name="Miller A.N."/>
            <person name="Grigoriev I.V."/>
            <person name="Debuchy R."/>
            <person name="Gladieux P."/>
            <person name="Hiltunen Thoren M."/>
            <person name="Johannesson H."/>
        </authorList>
    </citation>
    <scope>NUCLEOTIDE SEQUENCE</scope>
    <source>
        <strain evidence="2">CBS 168.71</strain>
    </source>
</reference>
<dbReference type="RefSeq" id="XP_062656541.1">
    <property type="nucleotide sequence ID" value="XM_062805348.1"/>
</dbReference>
<evidence type="ECO:0008006" key="4">
    <source>
        <dbReference type="Google" id="ProtNLM"/>
    </source>
</evidence>
<reference evidence="2" key="2">
    <citation type="submission" date="2023-06" db="EMBL/GenBank/DDBJ databases">
        <authorList>
            <consortium name="Lawrence Berkeley National Laboratory"/>
            <person name="Haridas S."/>
            <person name="Hensen N."/>
            <person name="Bonometti L."/>
            <person name="Westerberg I."/>
            <person name="Brannstrom I.O."/>
            <person name="Guillou S."/>
            <person name="Cros-Aarteil S."/>
            <person name="Calhoun S."/>
            <person name="Kuo A."/>
            <person name="Mondo S."/>
            <person name="Pangilinan J."/>
            <person name="Riley R."/>
            <person name="Labutti K."/>
            <person name="Andreopoulos B."/>
            <person name="Lipzen A."/>
            <person name="Chen C."/>
            <person name="Yanf M."/>
            <person name="Daum C."/>
            <person name="Ng V."/>
            <person name="Clum A."/>
            <person name="Steindorff A."/>
            <person name="Ohm R."/>
            <person name="Martin F."/>
            <person name="Silar P."/>
            <person name="Natvig D."/>
            <person name="Lalanne C."/>
            <person name="Gautier V."/>
            <person name="Ament-Velasquez S.L."/>
            <person name="Kruys A."/>
            <person name="Hutchinson M.I."/>
            <person name="Powell A.J."/>
            <person name="Barry K."/>
            <person name="Miller A.N."/>
            <person name="Grigoriev I.V."/>
            <person name="Debuchy R."/>
            <person name="Gladieux P."/>
            <person name="Thoren M.H."/>
            <person name="Johannesson H."/>
        </authorList>
    </citation>
    <scope>NUCLEOTIDE SEQUENCE</scope>
    <source>
        <strain evidence="2">CBS 168.71</strain>
    </source>
</reference>
<dbReference type="InterPro" id="IPR023398">
    <property type="entry name" value="TIF_eIF4e-like"/>
</dbReference>
<dbReference type="PANTHER" id="PTHR31977:SF1">
    <property type="entry name" value="UPF0696 PROTEIN C11ORF68"/>
    <property type="match status" value="1"/>
</dbReference>
<dbReference type="Proteomes" id="UP001278766">
    <property type="component" value="Unassembled WGS sequence"/>
</dbReference>
<dbReference type="EMBL" id="JAUEPN010000006">
    <property type="protein sequence ID" value="KAK3293027.1"/>
    <property type="molecule type" value="Genomic_DNA"/>
</dbReference>
<dbReference type="Pfam" id="PF08939">
    <property type="entry name" value="Bles03"/>
    <property type="match status" value="1"/>
</dbReference>
<dbReference type="SUPFAM" id="SSF55418">
    <property type="entry name" value="eIF4e-like"/>
    <property type="match status" value="1"/>
</dbReference>
<evidence type="ECO:0000313" key="3">
    <source>
        <dbReference type="Proteomes" id="UP001278766"/>
    </source>
</evidence>
<name>A0AAE0LPV2_9PEZI</name>